<organism evidence="1 2">
    <name type="scientific">Lysinibacillus sphaericus</name>
    <name type="common">Bacillus sphaericus</name>
    <dbReference type="NCBI Taxonomy" id="1421"/>
    <lineage>
        <taxon>Bacteria</taxon>
        <taxon>Bacillati</taxon>
        <taxon>Bacillota</taxon>
        <taxon>Bacilli</taxon>
        <taxon>Bacillales</taxon>
        <taxon>Bacillaceae</taxon>
        <taxon>Lysinibacillus</taxon>
    </lineage>
</organism>
<name>A0A2S5D019_LYSSH</name>
<accession>A0A2S5D019</accession>
<sequence>MRQILFLCLALILVGCTNNQRTARQEQTSLATNHDKTQSEEQNTKQLDAEMFTDYFPPDGSTAYFQGEGNEFASYTLQTSYIDKTAIAQIENNGGVILLKVYRITNTAIELVYMEAVDEAPTLPTAQEVATFPVIETILQQPLQVGHRFDGWVIVSTTASITTSFTTFRNVIELSKTKDNIKITKYFAKGVGLIYTKDEMKTNSEEIFKVTSTLEKIE</sequence>
<dbReference type="RefSeq" id="WP_103976539.1">
    <property type="nucleotide sequence ID" value="NZ_PGLV01000001.1"/>
</dbReference>
<comment type="caution">
    <text evidence="1">The sequence shown here is derived from an EMBL/GenBank/DDBJ whole genome shotgun (WGS) entry which is preliminary data.</text>
</comment>
<dbReference type="AlphaFoldDB" id="A0A2S5D019"/>
<keyword evidence="2" id="KW-1185">Reference proteome</keyword>
<dbReference type="Proteomes" id="UP000237319">
    <property type="component" value="Unassembled WGS sequence"/>
</dbReference>
<reference evidence="1 2" key="1">
    <citation type="submission" date="2017-11" db="EMBL/GenBank/DDBJ databases">
        <title>Genome sequence of Lysinibacillus sphaericus, a lignin-degrading bacteria isolated from municipal solid waste soil.</title>
        <authorList>
            <person name="Persinoti G.F."/>
            <person name="Paixao D.A."/>
            <person name="Bugg T.D."/>
            <person name="Squina F.M."/>
        </authorList>
    </citation>
    <scope>NUCLEOTIDE SEQUENCE [LARGE SCALE GENOMIC DNA]</scope>
    <source>
        <strain evidence="1 2">A1</strain>
    </source>
</reference>
<evidence type="ECO:0000313" key="1">
    <source>
        <dbReference type="EMBL" id="POZ56404.1"/>
    </source>
</evidence>
<proteinExistence type="predicted"/>
<gene>
    <name evidence="1" type="ORF">LYSIN_01187</name>
</gene>
<dbReference type="EMBL" id="PGLV01000001">
    <property type="protein sequence ID" value="POZ56404.1"/>
    <property type="molecule type" value="Genomic_DNA"/>
</dbReference>
<evidence type="ECO:0000313" key="2">
    <source>
        <dbReference type="Proteomes" id="UP000237319"/>
    </source>
</evidence>
<evidence type="ECO:0008006" key="3">
    <source>
        <dbReference type="Google" id="ProtNLM"/>
    </source>
</evidence>
<protein>
    <recommendedName>
        <fullName evidence="3">Lipoprotein</fullName>
    </recommendedName>
</protein>
<dbReference type="PROSITE" id="PS51257">
    <property type="entry name" value="PROKAR_LIPOPROTEIN"/>
    <property type="match status" value="1"/>
</dbReference>